<dbReference type="EMBL" id="SLYB01000049">
    <property type="protein sequence ID" value="TCP88792.1"/>
    <property type="molecule type" value="Genomic_DNA"/>
</dbReference>
<proteinExistence type="predicted"/>
<protein>
    <submittedName>
        <fullName evidence="2">Uncharacterized protein</fullName>
    </submittedName>
</protein>
<reference evidence="2 3" key="1">
    <citation type="submission" date="2019-03" db="EMBL/GenBank/DDBJ databases">
        <title>Genomic Encyclopedia of Type Strains, Phase IV (KMG-IV): sequencing the most valuable type-strain genomes for metagenomic binning, comparative biology and taxonomic classification.</title>
        <authorList>
            <person name="Goeker M."/>
        </authorList>
    </citation>
    <scope>NUCLEOTIDE SEQUENCE [LARGE SCALE GENOMIC DNA]</scope>
    <source>
        <strain evidence="2 3">DSM 28404</strain>
    </source>
</reference>
<accession>A0A4R2T1J9</accession>
<keyword evidence="3" id="KW-1185">Reference proteome</keyword>
<keyword evidence="1" id="KW-1133">Transmembrane helix</keyword>
<evidence type="ECO:0000313" key="2">
    <source>
        <dbReference type="EMBL" id="TCP88792.1"/>
    </source>
</evidence>
<feature type="transmembrane region" description="Helical" evidence="1">
    <location>
        <begin position="225"/>
        <end position="248"/>
    </location>
</feature>
<organism evidence="2 3">
    <name type="scientific">Cricetibacter osteomyelitidis</name>
    <dbReference type="NCBI Taxonomy" id="1521931"/>
    <lineage>
        <taxon>Bacteria</taxon>
        <taxon>Pseudomonadati</taxon>
        <taxon>Pseudomonadota</taxon>
        <taxon>Gammaproteobacteria</taxon>
        <taxon>Pasteurellales</taxon>
        <taxon>Pasteurellaceae</taxon>
        <taxon>Cricetibacter</taxon>
    </lineage>
</organism>
<keyword evidence="1" id="KW-0812">Transmembrane</keyword>
<keyword evidence="1" id="KW-0472">Membrane</keyword>
<dbReference type="AlphaFoldDB" id="A0A4R2T1J9"/>
<comment type="caution">
    <text evidence="2">The sequence shown here is derived from an EMBL/GenBank/DDBJ whole genome shotgun (WGS) entry which is preliminary data.</text>
</comment>
<evidence type="ECO:0000313" key="3">
    <source>
        <dbReference type="Proteomes" id="UP000295763"/>
    </source>
</evidence>
<name>A0A4R2T1J9_9PAST</name>
<sequence>MNAGAAIVNKQMHTLIKNSDELFVGLSAAHYRAELTKHIRAGTSHYINMNVQVVVKNEHTPATRLVRVNETVGTFFAGASLIVNLKEWMKYKSDNAGSLSAWFLHPAVGLTNDFAALVGSLERTNKSLVKEAMATFYRQLDSAAVKQIHGLINFKTPIGIETKVGKGLQLSRYLTLQNVGRFANVLGVVISIAQAIKETRTGNTGARNAAIMAGMAEVSFFISTFAYTGVFIGIGAMLAITATLTMLVSDNEFELWVRTGFWGRSGTYWGVKRQDLSDRLSQAKALATLGQSSDSQKIKIFFEKEMEGFYNLVWGIGIDTTLANQYQLKAYCPAFKDESSVNKLEVEIHITDYTPHSALPMESYVSVPIPTDKVRKAFLSEGEILIDLTQINTLRHYRYMRKSQGTTIMNSLTVKVKYPKLGEDVSNWWYRLSADYFESEISYTGVK</sequence>
<dbReference type="Proteomes" id="UP000295763">
    <property type="component" value="Unassembled WGS sequence"/>
</dbReference>
<evidence type="ECO:0000256" key="1">
    <source>
        <dbReference type="SAM" id="Phobius"/>
    </source>
</evidence>
<gene>
    <name evidence="2" type="ORF">EDC44_1494</name>
</gene>